<dbReference type="SUPFAM" id="SSF53098">
    <property type="entry name" value="Ribonuclease H-like"/>
    <property type="match status" value="1"/>
</dbReference>
<dbReference type="InterPro" id="IPR012337">
    <property type="entry name" value="RNaseH-like_sf"/>
</dbReference>
<name>A0A9J6C4D1_POLVA</name>
<comment type="caution">
    <text evidence="1">The sequence shown here is derived from an EMBL/GenBank/DDBJ whole genome shotgun (WGS) entry which is preliminary data.</text>
</comment>
<sequence length="304" mass="34410">MPSVWDFAIKRKNPITKVLEGQCTRCNKVITCSGNSTTTLKNHLKIHGINIEAQVTGTSKEEPITEKRTKTISDFLVRKSLKEIVSDLATDGISIRAITRNNYIRQSITRDGFKLPATERDVMKLIHEDYIEKKAKTILLIKQKIDAGTKFSMTVDEYTTIRGRRFFGVNIHTSDDKVTIKTGLVRIIGSCTAEDMVLSMRQHLNDFGLDINKDIVGSTQDGAAVNKKFIRLVDIIGQFCLNHALHLGVCDTLYKKNTLDIDDLNLANDEIDETDFYDDSLEFSVDEVEDVNYHNLLNTSRKLH</sequence>
<gene>
    <name evidence="1" type="ORF">PVAND_006797</name>
</gene>
<evidence type="ECO:0000313" key="1">
    <source>
        <dbReference type="EMBL" id="KAG5677009.1"/>
    </source>
</evidence>
<evidence type="ECO:0008006" key="3">
    <source>
        <dbReference type="Google" id="ProtNLM"/>
    </source>
</evidence>
<dbReference type="AlphaFoldDB" id="A0A9J6C4D1"/>
<reference evidence="1" key="1">
    <citation type="submission" date="2021-03" db="EMBL/GenBank/DDBJ databases">
        <title>Chromosome level genome of the anhydrobiotic midge Polypedilum vanderplanki.</title>
        <authorList>
            <person name="Yoshida Y."/>
            <person name="Kikawada T."/>
            <person name="Gusev O."/>
        </authorList>
    </citation>
    <scope>NUCLEOTIDE SEQUENCE</scope>
    <source>
        <strain evidence="1">NIAS01</strain>
        <tissue evidence="1">Whole body or cell culture</tissue>
    </source>
</reference>
<organism evidence="1 2">
    <name type="scientific">Polypedilum vanderplanki</name>
    <name type="common">Sleeping chironomid midge</name>
    <dbReference type="NCBI Taxonomy" id="319348"/>
    <lineage>
        <taxon>Eukaryota</taxon>
        <taxon>Metazoa</taxon>
        <taxon>Ecdysozoa</taxon>
        <taxon>Arthropoda</taxon>
        <taxon>Hexapoda</taxon>
        <taxon>Insecta</taxon>
        <taxon>Pterygota</taxon>
        <taxon>Neoptera</taxon>
        <taxon>Endopterygota</taxon>
        <taxon>Diptera</taxon>
        <taxon>Nematocera</taxon>
        <taxon>Chironomoidea</taxon>
        <taxon>Chironomidae</taxon>
        <taxon>Chironominae</taxon>
        <taxon>Polypedilum</taxon>
        <taxon>Polypedilum</taxon>
    </lineage>
</organism>
<proteinExistence type="predicted"/>
<dbReference type="OrthoDB" id="7974215at2759"/>
<protein>
    <recommendedName>
        <fullName evidence="3">BED-type domain-containing protein</fullName>
    </recommendedName>
</protein>
<dbReference type="Proteomes" id="UP001107558">
    <property type="component" value="Chromosome 2"/>
</dbReference>
<dbReference type="EMBL" id="JADBJN010000002">
    <property type="protein sequence ID" value="KAG5677009.1"/>
    <property type="molecule type" value="Genomic_DNA"/>
</dbReference>
<keyword evidence="2" id="KW-1185">Reference proteome</keyword>
<evidence type="ECO:0000313" key="2">
    <source>
        <dbReference type="Proteomes" id="UP001107558"/>
    </source>
</evidence>
<accession>A0A9J6C4D1</accession>